<keyword evidence="4 8" id="KW-0812">Transmembrane</keyword>
<feature type="transmembrane region" description="Helical" evidence="8">
    <location>
        <begin position="500"/>
        <end position="520"/>
    </location>
</feature>
<dbReference type="Proteomes" id="UP001546774">
    <property type="component" value="Unassembled WGS sequence"/>
</dbReference>
<dbReference type="EC" id="2.3.-.-" evidence="9"/>
<keyword evidence="6 7" id="KW-0472">Membrane</keyword>
<feature type="transmembrane region" description="Helical" evidence="8">
    <location>
        <begin position="100"/>
        <end position="119"/>
    </location>
</feature>
<name>A0ABV1H8R7_9FIRM</name>
<dbReference type="GO" id="GO:0016746">
    <property type="term" value="F:acyltransferase activity"/>
    <property type="evidence" value="ECO:0007669"/>
    <property type="project" value="UniProtKB-KW"/>
</dbReference>
<dbReference type="InterPro" id="IPR051085">
    <property type="entry name" value="MB_O-acyltransferase"/>
</dbReference>
<dbReference type="PIRSF" id="PIRSF500217">
    <property type="entry name" value="AlgI"/>
    <property type="match status" value="1"/>
</dbReference>
<feature type="transmembrane region" description="Helical" evidence="8">
    <location>
        <begin position="5"/>
        <end position="22"/>
    </location>
</feature>
<dbReference type="InterPro" id="IPR004299">
    <property type="entry name" value="MBOAT_fam"/>
</dbReference>
<evidence type="ECO:0000256" key="7">
    <source>
        <dbReference type="PIRNR" id="PIRNR016636"/>
    </source>
</evidence>
<evidence type="ECO:0000256" key="2">
    <source>
        <dbReference type="ARBA" id="ARBA00010323"/>
    </source>
</evidence>
<keyword evidence="10" id="KW-1185">Reference proteome</keyword>
<keyword evidence="5 8" id="KW-1133">Transmembrane helix</keyword>
<feature type="transmembrane region" description="Helical" evidence="8">
    <location>
        <begin position="42"/>
        <end position="61"/>
    </location>
</feature>
<comment type="similarity">
    <text evidence="2 7">Belongs to the membrane-bound acyltransferase family.</text>
</comment>
<dbReference type="PANTHER" id="PTHR13285">
    <property type="entry name" value="ACYLTRANSFERASE"/>
    <property type="match status" value="1"/>
</dbReference>
<evidence type="ECO:0000256" key="8">
    <source>
        <dbReference type="SAM" id="Phobius"/>
    </source>
</evidence>
<sequence>MLFTSFEFVAFLACVLVLYYLIPVRFQWILLLVANVFFYARSGLYGLLFMGVTIVTSYAAARIMSAVQYHMDDTVKAHKEVWSKQERKAYKQQIKRKKRMIFIGCLLVNLGILAVLKYTNFAIANVNGIAALFTGRHSIARVNLVLPLGISFYTFQTMGYVIDVYRGKAEAEKNIFKMALFTSFFPQLIQGPISRFGELSQTLYAPHRFDFRTVWFGLERVLWGYFKKLVIADRIVVAVNAIVGQPDIYSGFYVFCGMLFYAAELYADFTGGIDITIGIAQMFGIQLAENFERPYFSKNIAEYWRRWHITMGTWFKDYLFYPLSASMPVLSMSTFCRKHFGVAAGRRIPVYFVTLVVWFATGIWHGASWNFIVWGLLNAVVILLSQECRPLYEKFHERFPGIQKKYAYRIFQVVRTVLLMSSLRMLDCYRNVGLTFKMFGTMFTDWNMTAAMKGLLQLGLTAADYAVVAVAVVLVLCVSLKQRRGSIRERLYERTAAVQYLVVFALLFAILIFGAYGIGYDANQFIYNQF</sequence>
<comment type="subcellular location">
    <subcellularLocation>
        <location evidence="1">Cell membrane</location>
        <topology evidence="1">Multi-pass membrane protein</topology>
    </subcellularLocation>
</comment>
<keyword evidence="7 9" id="KW-0808">Transferase</keyword>
<evidence type="ECO:0000256" key="6">
    <source>
        <dbReference type="ARBA" id="ARBA00023136"/>
    </source>
</evidence>
<feature type="transmembrane region" description="Helical" evidence="8">
    <location>
        <begin position="348"/>
        <end position="365"/>
    </location>
</feature>
<evidence type="ECO:0000256" key="5">
    <source>
        <dbReference type="ARBA" id="ARBA00022989"/>
    </source>
</evidence>
<keyword evidence="7 9" id="KW-0012">Acyltransferase</keyword>
<dbReference type="Pfam" id="PF03062">
    <property type="entry name" value="MBOAT"/>
    <property type="match status" value="1"/>
</dbReference>
<reference evidence="9" key="1">
    <citation type="submission" date="2024-03" db="EMBL/GenBank/DDBJ databases">
        <title>Human intestinal bacterial collection.</title>
        <authorList>
            <person name="Pauvert C."/>
            <person name="Hitch T.C.A."/>
            <person name="Clavel T."/>
        </authorList>
    </citation>
    <scope>NUCLEOTIDE SEQUENCE [LARGE SCALE GENOMIC DNA]</scope>
    <source>
        <strain evidence="9">CLA-AA-H89B</strain>
    </source>
</reference>
<evidence type="ECO:0000313" key="10">
    <source>
        <dbReference type="Proteomes" id="UP001546774"/>
    </source>
</evidence>
<evidence type="ECO:0000256" key="1">
    <source>
        <dbReference type="ARBA" id="ARBA00004651"/>
    </source>
</evidence>
<dbReference type="PIRSF" id="PIRSF016636">
    <property type="entry name" value="AlgI_DltB"/>
    <property type="match status" value="1"/>
</dbReference>
<feature type="transmembrane region" description="Helical" evidence="8">
    <location>
        <begin position="139"/>
        <end position="162"/>
    </location>
</feature>
<evidence type="ECO:0000256" key="3">
    <source>
        <dbReference type="ARBA" id="ARBA00022475"/>
    </source>
</evidence>
<dbReference type="InterPro" id="IPR028362">
    <property type="entry name" value="AlgI"/>
</dbReference>
<dbReference type="EMBL" id="JBBMFS010000009">
    <property type="protein sequence ID" value="MEQ2555502.1"/>
    <property type="molecule type" value="Genomic_DNA"/>
</dbReference>
<gene>
    <name evidence="9" type="ORF">WMO37_10885</name>
</gene>
<accession>A0ABV1H8R7</accession>
<dbReference type="InterPro" id="IPR024194">
    <property type="entry name" value="Ac/AlaTfrase_AlgI/DltB"/>
</dbReference>
<protein>
    <submittedName>
        <fullName evidence="9">MBOAT family O-acyltransferase</fullName>
        <ecNumber evidence="9">2.3.-.-</ecNumber>
    </submittedName>
</protein>
<dbReference type="PANTHER" id="PTHR13285:SF18">
    <property type="entry name" value="PROTEIN-CYSTEINE N-PALMITOYLTRANSFERASE RASP"/>
    <property type="match status" value="1"/>
</dbReference>
<comment type="caution">
    <text evidence="9">The sequence shown here is derived from an EMBL/GenBank/DDBJ whole genome shotgun (WGS) entry which is preliminary data.</text>
</comment>
<evidence type="ECO:0000313" key="9">
    <source>
        <dbReference type="EMBL" id="MEQ2555502.1"/>
    </source>
</evidence>
<feature type="transmembrane region" description="Helical" evidence="8">
    <location>
        <begin position="318"/>
        <end position="336"/>
    </location>
</feature>
<proteinExistence type="inferred from homology"/>
<feature type="transmembrane region" description="Helical" evidence="8">
    <location>
        <begin position="455"/>
        <end position="480"/>
    </location>
</feature>
<evidence type="ECO:0000256" key="4">
    <source>
        <dbReference type="ARBA" id="ARBA00022692"/>
    </source>
</evidence>
<keyword evidence="3 7" id="KW-1003">Cell membrane</keyword>
<organism evidence="9 10">
    <name type="scientific">Lachnospira intestinalis</name>
    <dbReference type="NCBI Taxonomy" id="3133158"/>
    <lineage>
        <taxon>Bacteria</taxon>
        <taxon>Bacillati</taxon>
        <taxon>Bacillota</taxon>
        <taxon>Clostridia</taxon>
        <taxon>Lachnospirales</taxon>
        <taxon>Lachnospiraceae</taxon>
        <taxon>Lachnospira</taxon>
    </lineage>
</organism>